<sequence>MHENASRDDQTVPNASQGADNHPQIFVFFFFFFTLSSTLHFSENPFSTNQQSHYPEAQNYYKNETREKKVNTRYQKKKKNKKMKKKVNTNHEIRRYFDSLKALQFNFCF</sequence>
<organism evidence="2 3">
    <name type="scientific">Stephania japonica</name>
    <dbReference type="NCBI Taxonomy" id="461633"/>
    <lineage>
        <taxon>Eukaryota</taxon>
        <taxon>Viridiplantae</taxon>
        <taxon>Streptophyta</taxon>
        <taxon>Embryophyta</taxon>
        <taxon>Tracheophyta</taxon>
        <taxon>Spermatophyta</taxon>
        <taxon>Magnoliopsida</taxon>
        <taxon>Ranunculales</taxon>
        <taxon>Menispermaceae</taxon>
        <taxon>Menispermoideae</taxon>
        <taxon>Cissampelideae</taxon>
        <taxon>Stephania</taxon>
    </lineage>
</organism>
<evidence type="ECO:0000256" key="1">
    <source>
        <dbReference type="SAM" id="MobiDB-lite"/>
    </source>
</evidence>
<gene>
    <name evidence="2" type="ORF">Sjap_011633</name>
</gene>
<feature type="region of interest" description="Disordered" evidence="1">
    <location>
        <begin position="68"/>
        <end position="87"/>
    </location>
</feature>
<protein>
    <submittedName>
        <fullName evidence="2">Uncharacterized protein</fullName>
    </submittedName>
</protein>
<dbReference type="AlphaFoldDB" id="A0AAP0JDJ1"/>
<feature type="compositionally biased region" description="Basic residues" evidence="1">
    <location>
        <begin position="74"/>
        <end position="87"/>
    </location>
</feature>
<comment type="caution">
    <text evidence="2">The sequence shown here is derived from an EMBL/GenBank/DDBJ whole genome shotgun (WGS) entry which is preliminary data.</text>
</comment>
<keyword evidence="3" id="KW-1185">Reference proteome</keyword>
<proteinExistence type="predicted"/>
<accession>A0AAP0JDJ1</accession>
<feature type="compositionally biased region" description="Basic and acidic residues" evidence="1">
    <location>
        <begin position="1"/>
        <end position="10"/>
    </location>
</feature>
<evidence type="ECO:0000313" key="2">
    <source>
        <dbReference type="EMBL" id="KAK9131146.1"/>
    </source>
</evidence>
<feature type="region of interest" description="Disordered" evidence="1">
    <location>
        <begin position="1"/>
        <end position="20"/>
    </location>
</feature>
<evidence type="ECO:0000313" key="3">
    <source>
        <dbReference type="Proteomes" id="UP001417504"/>
    </source>
</evidence>
<dbReference type="Proteomes" id="UP001417504">
    <property type="component" value="Unassembled WGS sequence"/>
</dbReference>
<name>A0AAP0JDJ1_9MAGN</name>
<dbReference type="EMBL" id="JBBNAE010000004">
    <property type="protein sequence ID" value="KAK9131146.1"/>
    <property type="molecule type" value="Genomic_DNA"/>
</dbReference>
<reference evidence="2 3" key="1">
    <citation type="submission" date="2024-01" db="EMBL/GenBank/DDBJ databases">
        <title>Genome assemblies of Stephania.</title>
        <authorList>
            <person name="Yang L."/>
        </authorList>
    </citation>
    <scope>NUCLEOTIDE SEQUENCE [LARGE SCALE GENOMIC DNA]</scope>
    <source>
        <strain evidence="2">QJT</strain>
        <tissue evidence="2">Leaf</tissue>
    </source>
</reference>